<gene>
    <name evidence="3" type="ORF">GCM10023338_08260</name>
</gene>
<sequence>MEFFYALISQGELFVSPAVAKVNQDVEIVLELQGGEKPYQATTATLDGKPITLVNGAATVKSDQVGGHLVETVSIDASGNEITFSKRFIVKDEADITAPTAEITAPANSDNINVAEITTSVDIIGTAMDENFVEYTLYISPADEKDWTPIKTSTVPVVKGKLGEINPQTMANGQYDLLLIVKDAGGNQSSAGIGLMLKGEQKIGQFALSFEDLSFEAGSLPLFLTRTYDTLNQNSRLDFGFGWSATYQDVKIQTNRTPGLDWEIVKVGAGLNAKFCPRPIGQRLVTVRMPGGTMERFKVKTSPECNTWQSQMAGSFFSIDFEPMSGTTSELVATDVGELRVHNDQLIDYDTVDVVNPNEFRLTTKNGDVYYLDKSFGIRQIKDKTGNTLSFTKNGIFHSGGANILFNRDAQGRIVKAETTDGRSLSYAYDGDGNLKSVTDPKGEKTQFTYLQNMKAPHQLDEIIGADGKRLFKAEFDDKGQLVTQTDGNGFKVNLEHNTDKNEDVVIDQQGNKTIYLYDDQGNVNKVTDALGNTTTYTYDEFGNETSITDALGHTTKYEHNKWGEVTKETNALGFSTTTAYNANNEPTEFVDELGRKTVNLYTHDTMQLSGIQDAMGNTTKIGYSFSGNLGAITDPMGNSTSFGYQKINGKELKTSETDAAGNVTRFKYDQYGNEIERSYDVVQNGTKKTLTTKQSFDVKGNLLSSTDELGNTQRYEYNSLDQMTQQTDAKGRTTTYEYDGNGNQIKVTDPWGRVAETVYDAKGQVTKVCDDGACSETQFDALGRETKSIDALGFANESIYDGNGQLTTSIDALGNQTKYEYDALGRQTKVINALNITVSTSDYDAVGNLIQQTDANGRSVTNVYDDNNRLIEQKNALNQVTKHDYDKAGRKIATESPNGAKKQFKYNSISQLYQVLDGLNQSTLYTYDSQGKLLTQTDANKQTTRFAYNDLGQRVSRALPEGQVESSSYNTQGDLLSTKNFKGETTTFKYNGKEQLEGITYPDKRTITYSYNAKGDLTETKDSQSGSLTYQRDDLGQTLKVTTPTGELGYTWNGNGQKLSQSINQLGSYQYSYDALGRIVAVEATDAHNINLLAVLGISNLILFES</sequence>
<dbReference type="Pfam" id="PF05593">
    <property type="entry name" value="RHS_repeat"/>
    <property type="match status" value="3"/>
</dbReference>
<evidence type="ECO:0000313" key="4">
    <source>
        <dbReference type="Proteomes" id="UP001500631"/>
    </source>
</evidence>
<dbReference type="EMBL" id="BAABKE010000002">
    <property type="protein sequence ID" value="GAA5097114.1"/>
    <property type="molecule type" value="Genomic_DNA"/>
</dbReference>
<reference evidence="4" key="1">
    <citation type="journal article" date="2019" name="Int. J. Syst. Evol. Microbiol.">
        <title>The Global Catalogue of Microorganisms (GCM) 10K type strain sequencing project: providing services to taxonomists for standard genome sequencing and annotation.</title>
        <authorList>
            <consortium name="The Broad Institute Genomics Platform"/>
            <consortium name="The Broad Institute Genome Sequencing Center for Infectious Disease"/>
            <person name="Wu L."/>
            <person name="Ma J."/>
        </authorList>
    </citation>
    <scope>NUCLEOTIDE SEQUENCE [LARGE SCALE GENOMIC DNA]</scope>
    <source>
        <strain evidence="4">JCM 18424</strain>
    </source>
</reference>
<comment type="caution">
    <text evidence="3">The sequence shown here is derived from an EMBL/GenBank/DDBJ whole genome shotgun (WGS) entry which is preliminary data.</text>
</comment>
<keyword evidence="1" id="KW-0677">Repeat</keyword>
<evidence type="ECO:0000313" key="3">
    <source>
        <dbReference type="EMBL" id="GAA5097114.1"/>
    </source>
</evidence>
<dbReference type="PANTHER" id="PTHR32305:SF15">
    <property type="entry name" value="PROTEIN RHSA-RELATED"/>
    <property type="match status" value="1"/>
</dbReference>
<feature type="domain" description="Teneurin-like YD-shell" evidence="2">
    <location>
        <begin position="801"/>
        <end position="955"/>
    </location>
</feature>
<proteinExistence type="predicted"/>
<dbReference type="InterPro" id="IPR006530">
    <property type="entry name" value="YD"/>
</dbReference>
<dbReference type="InterPro" id="IPR050708">
    <property type="entry name" value="T6SS_VgrG/RHS"/>
</dbReference>
<evidence type="ECO:0000259" key="2">
    <source>
        <dbReference type="Pfam" id="PF25023"/>
    </source>
</evidence>
<dbReference type="NCBIfam" id="TIGR01643">
    <property type="entry name" value="YD_repeat_2x"/>
    <property type="match status" value="10"/>
</dbReference>
<dbReference type="Pfam" id="PF25023">
    <property type="entry name" value="TEN_YD-shell"/>
    <property type="match status" value="2"/>
</dbReference>
<dbReference type="RefSeq" id="WP_077924929.1">
    <property type="nucleotide sequence ID" value="NZ_BAABKE010000002.1"/>
</dbReference>
<evidence type="ECO:0000256" key="1">
    <source>
        <dbReference type="ARBA" id="ARBA00022737"/>
    </source>
</evidence>
<organism evidence="3 4">
    <name type="scientific">Wohlfahrtiimonas larvae</name>
    <dbReference type="NCBI Taxonomy" id="1157986"/>
    <lineage>
        <taxon>Bacteria</taxon>
        <taxon>Pseudomonadati</taxon>
        <taxon>Pseudomonadota</taxon>
        <taxon>Gammaproteobacteria</taxon>
        <taxon>Cardiobacteriales</taxon>
        <taxon>Ignatzschineriaceae</taxon>
        <taxon>Wohlfahrtiimonas</taxon>
    </lineage>
</organism>
<dbReference type="Proteomes" id="UP001500631">
    <property type="component" value="Unassembled WGS sequence"/>
</dbReference>
<keyword evidence="4" id="KW-1185">Reference proteome</keyword>
<dbReference type="InterPro" id="IPR056823">
    <property type="entry name" value="TEN-like_YD-shell"/>
</dbReference>
<feature type="domain" description="Teneurin-like YD-shell" evidence="2">
    <location>
        <begin position="964"/>
        <end position="1092"/>
    </location>
</feature>
<dbReference type="Gene3D" id="2.180.10.10">
    <property type="entry name" value="RHS repeat-associated core"/>
    <property type="match status" value="4"/>
</dbReference>
<dbReference type="PANTHER" id="PTHR32305">
    <property type="match status" value="1"/>
</dbReference>
<accession>A0ABP9MPB0</accession>
<protein>
    <recommendedName>
        <fullName evidence="2">Teneurin-like YD-shell domain-containing protein</fullName>
    </recommendedName>
</protein>
<dbReference type="InterPro" id="IPR031325">
    <property type="entry name" value="RHS_repeat"/>
</dbReference>
<name>A0ABP9MPB0_9GAMM</name>